<dbReference type="Pfam" id="PF04391">
    <property type="entry name" value="DUF533"/>
    <property type="match status" value="1"/>
</dbReference>
<dbReference type="CDD" id="cd07178">
    <property type="entry name" value="terB_like_YebE"/>
    <property type="match status" value="1"/>
</dbReference>
<evidence type="ECO:0000313" key="2">
    <source>
        <dbReference type="EMBL" id="TWT82007.1"/>
    </source>
</evidence>
<protein>
    <recommendedName>
        <fullName evidence="4">Inner membrane protein YebE</fullName>
    </recommendedName>
</protein>
<dbReference type="AlphaFoldDB" id="A0A5C5Z4Q5"/>
<name>A0A5C5Z4Q5_9BACT</name>
<reference evidence="2 3" key="1">
    <citation type="submission" date="2019-02" db="EMBL/GenBank/DDBJ databases">
        <title>Deep-cultivation of Planctomycetes and their phenomic and genomic characterization uncovers novel biology.</title>
        <authorList>
            <person name="Wiegand S."/>
            <person name="Jogler M."/>
            <person name="Boedeker C."/>
            <person name="Pinto D."/>
            <person name="Vollmers J."/>
            <person name="Rivas-Marin E."/>
            <person name="Kohn T."/>
            <person name="Peeters S.H."/>
            <person name="Heuer A."/>
            <person name="Rast P."/>
            <person name="Oberbeckmann S."/>
            <person name="Bunk B."/>
            <person name="Jeske O."/>
            <person name="Meyerdierks A."/>
            <person name="Storesund J.E."/>
            <person name="Kallscheuer N."/>
            <person name="Luecker S."/>
            <person name="Lage O.M."/>
            <person name="Pohl T."/>
            <person name="Merkel B.J."/>
            <person name="Hornburger P."/>
            <person name="Mueller R.-W."/>
            <person name="Bruemmer F."/>
            <person name="Labrenz M."/>
            <person name="Spormann A.M."/>
            <person name="Op Den Camp H."/>
            <person name="Overmann J."/>
            <person name="Amann R."/>
            <person name="Jetten M.S.M."/>
            <person name="Mascher T."/>
            <person name="Medema M.H."/>
            <person name="Devos D.P."/>
            <person name="Kaster A.-K."/>
            <person name="Ovreas L."/>
            <person name="Rohde M."/>
            <person name="Galperin M.Y."/>
            <person name="Jogler C."/>
        </authorList>
    </citation>
    <scope>NUCLEOTIDE SEQUENCE [LARGE SCALE GENOMIC DNA]</scope>
    <source>
        <strain evidence="2 3">CA13</strain>
    </source>
</reference>
<dbReference type="InterPro" id="IPR007486">
    <property type="entry name" value="YebE"/>
</dbReference>
<dbReference type="InterPro" id="IPR029024">
    <property type="entry name" value="TerB-like"/>
</dbReference>
<feature type="region of interest" description="Disordered" evidence="1">
    <location>
        <begin position="1"/>
        <end position="106"/>
    </location>
</feature>
<dbReference type="OrthoDB" id="7866618at2"/>
<dbReference type="Gene3D" id="1.10.3680.10">
    <property type="entry name" value="TerB-like"/>
    <property type="match status" value="1"/>
</dbReference>
<dbReference type="EMBL" id="SJPJ01000001">
    <property type="protein sequence ID" value="TWT82007.1"/>
    <property type="molecule type" value="Genomic_DNA"/>
</dbReference>
<evidence type="ECO:0000313" key="3">
    <source>
        <dbReference type="Proteomes" id="UP000315010"/>
    </source>
</evidence>
<evidence type="ECO:0008006" key="4">
    <source>
        <dbReference type="Google" id="ProtNLM"/>
    </source>
</evidence>
<comment type="caution">
    <text evidence="2">The sequence shown here is derived from an EMBL/GenBank/DDBJ whole genome shotgun (WGS) entry which is preliminary data.</text>
</comment>
<gene>
    <name evidence="2" type="ORF">CA13_34620</name>
</gene>
<evidence type="ECO:0000256" key="1">
    <source>
        <dbReference type="SAM" id="MobiDB-lite"/>
    </source>
</evidence>
<accession>A0A5C5Z4Q5</accession>
<keyword evidence="3" id="KW-1185">Reference proteome</keyword>
<dbReference type="Proteomes" id="UP000315010">
    <property type="component" value="Unassembled WGS sequence"/>
</dbReference>
<proteinExistence type="predicted"/>
<dbReference type="SUPFAM" id="SSF158682">
    <property type="entry name" value="TerB-like"/>
    <property type="match status" value="1"/>
</dbReference>
<organism evidence="2 3">
    <name type="scientific">Novipirellula herctigrandis</name>
    <dbReference type="NCBI Taxonomy" id="2527986"/>
    <lineage>
        <taxon>Bacteria</taxon>
        <taxon>Pseudomonadati</taxon>
        <taxon>Planctomycetota</taxon>
        <taxon>Planctomycetia</taxon>
        <taxon>Pirellulales</taxon>
        <taxon>Pirellulaceae</taxon>
        <taxon>Novipirellula</taxon>
    </lineage>
</organism>
<sequence length="224" mass="24373">MDAMDVLGALLGQKSKKGGAGAQILKDMLGGGKRPAPAPPKSRTSSRMQRPNTIDGAAKSLEDILGVSNERHQTRTQSRSAPSAPSMPKAQLPERSRQAPAADAPMNAQSEVLVRAMISAAKSDGQIDQAEQDNILKQFGQVSQDEVAFLRAEFAKPIDVRELAWSVPLGLEEQVYSVSLLAMDLDENKEAQYLGELARGLRLPPQKCNEIHRQYRAPEIFQTS</sequence>
<dbReference type="RefSeq" id="WP_146398245.1">
    <property type="nucleotide sequence ID" value="NZ_SJPJ01000001.1"/>
</dbReference>